<dbReference type="InterPro" id="IPR001547">
    <property type="entry name" value="Glyco_hydro_5"/>
</dbReference>
<reference evidence="9 10" key="1">
    <citation type="submission" date="2018-06" db="EMBL/GenBank/DDBJ databases">
        <authorList>
            <consortium name="Pathogen Informatics"/>
            <person name="Doyle S."/>
        </authorList>
    </citation>
    <scope>NUCLEOTIDE SEQUENCE [LARGE SCALE GENOMIC DNA]</scope>
    <source>
        <strain evidence="9 10">NCTC13063</strain>
    </source>
</reference>
<keyword evidence="2 7" id="KW-0378">Hydrolase</keyword>
<sequence length="392" mass="44555">MKNIRFLLWIPIAVITMAILSCSDKAEQIIIDPNAEEQIEPLTVTPFDIQKGVNVSHWLAASSKRGDERRNFFTQSEVQKLKAMGFDHLRLPVDEEQLFDKKGVIDKEALGLLKDCIGWCQTAGMKIIVDMHTLRSHNDKAVNASATGYKAARRLWLKLAEQEKFRKEWKILAEELSAYPNDLVAFELLNEPVAPYATQWNALSANLVRDIRATQPERKLIIGPNGWNNINQLGTLTLPRKDANIILTFHFYTPHLLTHYRSEWTGYKDIACNVNYPGELISAEDFNALTKEQQNYIRGQVGSYDRKTLEKEIEKAVKRAKELGGVQLYCGEYGCYHYAPRTARIAWTADVSSILAAAGIAYSYWEYKGGGYSFCKENGEIANEELYHAIIQ</sequence>
<protein>
    <submittedName>
        <fullName evidence="9">Endoglucanase C307</fullName>
        <ecNumber evidence="9">3.2.1.4</ecNumber>
    </submittedName>
</protein>
<dbReference type="GO" id="GO:0008810">
    <property type="term" value="F:cellulase activity"/>
    <property type="evidence" value="ECO:0007669"/>
    <property type="project" value="UniProtKB-EC"/>
</dbReference>
<dbReference type="PROSITE" id="PS00659">
    <property type="entry name" value="GLYCOSYL_HYDROL_F5"/>
    <property type="match status" value="1"/>
</dbReference>
<dbReference type="InterPro" id="IPR050386">
    <property type="entry name" value="Glycosyl_hydrolase_5"/>
</dbReference>
<keyword evidence="4" id="KW-0119">Carbohydrate metabolism</keyword>
<evidence type="ECO:0000256" key="7">
    <source>
        <dbReference type="RuleBase" id="RU361153"/>
    </source>
</evidence>
<dbReference type="EC" id="3.2.1.4" evidence="9"/>
<organism evidence="9 10">
    <name type="scientific">Segatella buccae</name>
    <dbReference type="NCBI Taxonomy" id="28126"/>
    <lineage>
        <taxon>Bacteria</taxon>
        <taxon>Pseudomonadati</taxon>
        <taxon>Bacteroidota</taxon>
        <taxon>Bacteroidia</taxon>
        <taxon>Bacteroidales</taxon>
        <taxon>Prevotellaceae</taxon>
        <taxon>Segatella</taxon>
    </lineage>
</organism>
<feature type="domain" description="Glycoside hydrolase family 5" evidence="8">
    <location>
        <begin position="73"/>
        <end position="368"/>
    </location>
</feature>
<dbReference type="GO" id="GO:0009986">
    <property type="term" value="C:cell surface"/>
    <property type="evidence" value="ECO:0007669"/>
    <property type="project" value="TreeGrafter"/>
</dbReference>
<dbReference type="GO" id="GO:0008422">
    <property type="term" value="F:beta-glucosidase activity"/>
    <property type="evidence" value="ECO:0007669"/>
    <property type="project" value="TreeGrafter"/>
</dbReference>
<name>A0AAQ1UIB1_9BACT</name>
<keyword evidence="3" id="KW-0136">Cellulose degradation</keyword>
<evidence type="ECO:0000256" key="5">
    <source>
        <dbReference type="ARBA" id="ARBA00023295"/>
    </source>
</evidence>
<dbReference type="Pfam" id="PF00150">
    <property type="entry name" value="Cellulase"/>
    <property type="match status" value="1"/>
</dbReference>
<dbReference type="RefSeq" id="WP_115153786.1">
    <property type="nucleotide sequence ID" value="NZ_DBFWLE010000016.1"/>
</dbReference>
<comment type="caution">
    <text evidence="9">The sequence shown here is derived from an EMBL/GenBank/DDBJ whole genome shotgun (WGS) entry which is preliminary data.</text>
</comment>
<comment type="similarity">
    <text evidence="1 7">Belongs to the glycosyl hydrolase 5 (cellulase A) family.</text>
</comment>
<dbReference type="Proteomes" id="UP000255283">
    <property type="component" value="Unassembled WGS sequence"/>
</dbReference>
<evidence type="ECO:0000256" key="1">
    <source>
        <dbReference type="ARBA" id="ARBA00005641"/>
    </source>
</evidence>
<evidence type="ECO:0000259" key="8">
    <source>
        <dbReference type="Pfam" id="PF00150"/>
    </source>
</evidence>
<evidence type="ECO:0000256" key="6">
    <source>
        <dbReference type="ARBA" id="ARBA00023326"/>
    </source>
</evidence>
<gene>
    <name evidence="9" type="ORF">NCTC13063_01597</name>
</gene>
<evidence type="ECO:0000313" key="9">
    <source>
        <dbReference type="EMBL" id="SUB80314.1"/>
    </source>
</evidence>
<dbReference type="InterPro" id="IPR018087">
    <property type="entry name" value="Glyco_hydro_5_CS"/>
</dbReference>
<keyword evidence="6" id="KW-0624">Polysaccharide degradation</keyword>
<dbReference type="PANTHER" id="PTHR31297">
    <property type="entry name" value="GLUCAN ENDO-1,6-BETA-GLUCOSIDASE B"/>
    <property type="match status" value="1"/>
</dbReference>
<dbReference type="AlphaFoldDB" id="A0AAQ1UIB1"/>
<evidence type="ECO:0000256" key="3">
    <source>
        <dbReference type="ARBA" id="ARBA00023001"/>
    </source>
</evidence>
<evidence type="ECO:0000256" key="4">
    <source>
        <dbReference type="ARBA" id="ARBA00023277"/>
    </source>
</evidence>
<accession>A0AAQ1UIB1</accession>
<dbReference type="PANTHER" id="PTHR31297:SF41">
    <property type="entry name" value="ENDOGLUCANASE, PUTATIVE (AFU_ORTHOLOGUE AFUA_5G01830)-RELATED"/>
    <property type="match status" value="1"/>
</dbReference>
<evidence type="ECO:0000313" key="10">
    <source>
        <dbReference type="Proteomes" id="UP000255283"/>
    </source>
</evidence>
<dbReference type="GO" id="GO:0005576">
    <property type="term" value="C:extracellular region"/>
    <property type="evidence" value="ECO:0007669"/>
    <property type="project" value="TreeGrafter"/>
</dbReference>
<proteinExistence type="inferred from homology"/>
<dbReference type="PROSITE" id="PS51257">
    <property type="entry name" value="PROKAR_LIPOPROTEIN"/>
    <property type="match status" value="1"/>
</dbReference>
<dbReference type="Gene3D" id="3.20.20.80">
    <property type="entry name" value="Glycosidases"/>
    <property type="match status" value="1"/>
</dbReference>
<dbReference type="InterPro" id="IPR017853">
    <property type="entry name" value="GH"/>
</dbReference>
<dbReference type="GO" id="GO:0030245">
    <property type="term" value="P:cellulose catabolic process"/>
    <property type="evidence" value="ECO:0007669"/>
    <property type="project" value="UniProtKB-KW"/>
</dbReference>
<dbReference type="SUPFAM" id="SSF51445">
    <property type="entry name" value="(Trans)glycosidases"/>
    <property type="match status" value="1"/>
</dbReference>
<keyword evidence="5 7" id="KW-0326">Glycosidase</keyword>
<dbReference type="EMBL" id="UGTJ01000001">
    <property type="protein sequence ID" value="SUB80314.1"/>
    <property type="molecule type" value="Genomic_DNA"/>
</dbReference>
<evidence type="ECO:0000256" key="2">
    <source>
        <dbReference type="ARBA" id="ARBA00022801"/>
    </source>
</evidence>